<name>A0ABU2JXX2_9ACTN</name>
<protein>
    <submittedName>
        <fullName evidence="1">Uncharacterized protein</fullName>
    </submittedName>
</protein>
<proteinExistence type="predicted"/>
<sequence>MRWNPPHPTARRRIGRRGALLALPVVGLVGTLLPGGAVAEPLAGPDEGSPYYATNPGGGVGVPAAITVDGEADEWTEEMVVAQGVANDDARIFRGSHEGPVHDLYRLSAAWDDEHLYLMWQYTNVTDVADPAQDYPQSGNGKPYAVDLPISLALDVDPAAGSDGLVGAGPDGVWDLRTEFGNAEVDHLANFSAVPGRGEPALFRLNAEGAFDHEPANHTEFAEAGIAYAHGDGLTVDEVWGIEDNGHAGYLPADLLDADLYTDLLTAGHDPAQDTVYEIQLPLAELGLTRASLEDQGLGVLLVATFGQSAVESLPHDPAVLDNALDPYGADPSTSHEKEDYDTFTVPFARVGALAP</sequence>
<dbReference type="RefSeq" id="WP_311669685.1">
    <property type="nucleotide sequence ID" value="NZ_JAVREO010000018.1"/>
</dbReference>
<reference evidence="2" key="1">
    <citation type="submission" date="2023-07" db="EMBL/GenBank/DDBJ databases">
        <title>30 novel species of actinomycetes from the DSMZ collection.</title>
        <authorList>
            <person name="Nouioui I."/>
        </authorList>
    </citation>
    <scope>NUCLEOTIDE SEQUENCE [LARGE SCALE GENOMIC DNA]</scope>
    <source>
        <strain evidence="2">DSM 44915</strain>
    </source>
</reference>
<organism evidence="1 2">
    <name type="scientific">Streptomyces chisholmiae</name>
    <dbReference type="NCBI Taxonomy" id="3075540"/>
    <lineage>
        <taxon>Bacteria</taxon>
        <taxon>Bacillati</taxon>
        <taxon>Actinomycetota</taxon>
        <taxon>Actinomycetes</taxon>
        <taxon>Kitasatosporales</taxon>
        <taxon>Streptomycetaceae</taxon>
        <taxon>Streptomyces</taxon>
    </lineage>
</organism>
<evidence type="ECO:0000313" key="2">
    <source>
        <dbReference type="Proteomes" id="UP001183410"/>
    </source>
</evidence>
<dbReference type="Proteomes" id="UP001183410">
    <property type="component" value="Unassembled WGS sequence"/>
</dbReference>
<dbReference type="EMBL" id="JAVREO010000018">
    <property type="protein sequence ID" value="MDT0269601.1"/>
    <property type="molecule type" value="Genomic_DNA"/>
</dbReference>
<comment type="caution">
    <text evidence="1">The sequence shown here is derived from an EMBL/GenBank/DDBJ whole genome shotgun (WGS) entry which is preliminary data.</text>
</comment>
<keyword evidence="2" id="KW-1185">Reference proteome</keyword>
<evidence type="ECO:0000313" key="1">
    <source>
        <dbReference type="EMBL" id="MDT0269601.1"/>
    </source>
</evidence>
<accession>A0ABU2JXX2</accession>
<gene>
    <name evidence="1" type="ORF">RM844_25280</name>
</gene>